<comment type="caution">
    <text evidence="2">The sequence shown here is derived from an EMBL/GenBank/DDBJ whole genome shotgun (WGS) entry which is preliminary data.</text>
</comment>
<dbReference type="Proteomes" id="UP001430953">
    <property type="component" value="Unassembled WGS sequence"/>
</dbReference>
<evidence type="ECO:0000313" key="3">
    <source>
        <dbReference type="Proteomes" id="UP001430953"/>
    </source>
</evidence>
<protein>
    <submittedName>
        <fullName evidence="2">Uncharacterized protein</fullName>
    </submittedName>
</protein>
<dbReference type="AlphaFoldDB" id="A0AAW2F3M1"/>
<feature type="region of interest" description="Disordered" evidence="1">
    <location>
        <begin position="84"/>
        <end position="123"/>
    </location>
</feature>
<feature type="compositionally biased region" description="Polar residues" evidence="1">
    <location>
        <begin position="94"/>
        <end position="109"/>
    </location>
</feature>
<organism evidence="2 3">
    <name type="scientific">Cardiocondyla obscurior</name>
    <dbReference type="NCBI Taxonomy" id="286306"/>
    <lineage>
        <taxon>Eukaryota</taxon>
        <taxon>Metazoa</taxon>
        <taxon>Ecdysozoa</taxon>
        <taxon>Arthropoda</taxon>
        <taxon>Hexapoda</taxon>
        <taxon>Insecta</taxon>
        <taxon>Pterygota</taxon>
        <taxon>Neoptera</taxon>
        <taxon>Endopterygota</taxon>
        <taxon>Hymenoptera</taxon>
        <taxon>Apocrita</taxon>
        <taxon>Aculeata</taxon>
        <taxon>Formicoidea</taxon>
        <taxon>Formicidae</taxon>
        <taxon>Myrmicinae</taxon>
        <taxon>Cardiocondyla</taxon>
    </lineage>
</organism>
<keyword evidence="3" id="KW-1185">Reference proteome</keyword>
<reference evidence="2 3" key="1">
    <citation type="submission" date="2023-03" db="EMBL/GenBank/DDBJ databases">
        <title>High recombination rates correlate with genetic variation in Cardiocondyla obscurior ants.</title>
        <authorList>
            <person name="Errbii M."/>
        </authorList>
    </citation>
    <scope>NUCLEOTIDE SEQUENCE [LARGE SCALE GENOMIC DNA]</scope>
    <source>
        <strain evidence="2">Alpha-2009</strain>
        <tissue evidence="2">Whole body</tissue>
    </source>
</reference>
<evidence type="ECO:0000313" key="2">
    <source>
        <dbReference type="EMBL" id="KAL0109474.1"/>
    </source>
</evidence>
<proteinExistence type="predicted"/>
<sequence length="239" mass="26950">MYIMASLLKNEHRGYADQRMDAVFEGRGKFESQIKKQIQAYFRSRPCVLLANIGSNRDLSLHSVYTGLELKKRLNFLPSTQRPTAWNGHEMSRESATTRAAGRKQNSNWNKEKSREYHNGNRKGIGATKLYQDKKVEAVHTIVTGKKRRDCHCSIKKKNFTASHRLMRHYSAASYRADLCAEGWLVTSHLRGGAGSGRASCISGATFNHQQNSSTPLVADCGTVVNENLKSFRSPSRDR</sequence>
<name>A0AAW2F3M1_9HYME</name>
<feature type="compositionally biased region" description="Basic and acidic residues" evidence="1">
    <location>
        <begin position="110"/>
        <end position="119"/>
    </location>
</feature>
<gene>
    <name evidence="2" type="ORF">PUN28_014501</name>
</gene>
<accession>A0AAW2F3M1</accession>
<evidence type="ECO:0000256" key="1">
    <source>
        <dbReference type="SAM" id="MobiDB-lite"/>
    </source>
</evidence>
<dbReference type="EMBL" id="JADYXP020000015">
    <property type="protein sequence ID" value="KAL0109474.1"/>
    <property type="molecule type" value="Genomic_DNA"/>
</dbReference>